<sequence>MNAKATTQYDERAAVTGTDEKAVSGGKSIKSVYVYEAPVRIWHWINVLAITTLCITGYFIGSPLPTMPGEATNVFVMGYIRAAHFIAGYVMAIGLVVRAYWAVVGNHHARELFTIPIFSSAYWGEVWAMFKWYHFLSQRPNRYVGHNPLARLAMFGLFLTTAVFMICTGFAMYGEGAQMGSWAERAFGWVIPLMGQSQDVHTWHHMGMWLIIFFILMHVYAAVREDIMGRQSVISTMVSGYRTFKD</sequence>
<dbReference type="PRINTS" id="PR00161">
    <property type="entry name" value="NIHGNASECYTB"/>
</dbReference>
<evidence type="ECO:0000256" key="7">
    <source>
        <dbReference type="ARBA" id="ARBA00022723"/>
    </source>
</evidence>
<evidence type="ECO:0000256" key="3">
    <source>
        <dbReference type="ARBA" id="ARBA00022448"/>
    </source>
</evidence>
<evidence type="ECO:0000256" key="11">
    <source>
        <dbReference type="ARBA" id="ARBA00023136"/>
    </source>
</evidence>
<feature type="transmembrane region" description="Helical" evidence="12">
    <location>
        <begin position="41"/>
        <end position="61"/>
    </location>
</feature>
<dbReference type="GO" id="GO:0022904">
    <property type="term" value="P:respiratory electron transport chain"/>
    <property type="evidence" value="ECO:0007669"/>
    <property type="project" value="InterPro"/>
</dbReference>
<evidence type="ECO:0000256" key="1">
    <source>
        <dbReference type="ARBA" id="ARBA00004651"/>
    </source>
</evidence>
<evidence type="ECO:0000256" key="4">
    <source>
        <dbReference type="ARBA" id="ARBA00022475"/>
    </source>
</evidence>
<dbReference type="NCBIfam" id="TIGR02125">
    <property type="entry name" value="CytB-hydogenase"/>
    <property type="match status" value="1"/>
</dbReference>
<comment type="similarity">
    <text evidence="2">Belongs to the HupC/HyaC/HydC family.</text>
</comment>
<dbReference type="InterPro" id="IPR000516">
    <property type="entry name" value="Ni-dep_Hydgase_cyt-B"/>
</dbReference>
<feature type="domain" description="Cytochrome b561 bacterial/Ni-hydrogenase" evidence="13">
    <location>
        <begin position="34"/>
        <end position="240"/>
    </location>
</feature>
<keyword evidence="4" id="KW-1003">Cell membrane</keyword>
<dbReference type="FunFam" id="1.20.950.20:FF:000003">
    <property type="entry name" value="Ni/Fe-hydrogenase 1 b-type cytochrome subunit"/>
    <property type="match status" value="1"/>
</dbReference>
<dbReference type="SUPFAM" id="SSF81342">
    <property type="entry name" value="Transmembrane di-heme cytochromes"/>
    <property type="match status" value="1"/>
</dbReference>
<keyword evidence="5" id="KW-0349">Heme</keyword>
<accession>A0A8B6X0X4</accession>
<protein>
    <submittedName>
        <fullName evidence="15">Ni/Fe-hydrogenase, b-type cytochrome subunit</fullName>
    </submittedName>
</protein>
<gene>
    <name evidence="15" type="primary">cybH</name>
</gene>
<evidence type="ECO:0000256" key="9">
    <source>
        <dbReference type="ARBA" id="ARBA00022989"/>
    </source>
</evidence>
<keyword evidence="11 12" id="KW-0472">Membrane</keyword>
<reference evidence="15" key="1">
    <citation type="submission" date="2025-08" db="UniProtKB">
        <authorList>
            <consortium name="RefSeq"/>
        </authorList>
    </citation>
    <scope>IDENTIFICATION</scope>
</reference>
<evidence type="ECO:0000256" key="5">
    <source>
        <dbReference type="ARBA" id="ARBA00022617"/>
    </source>
</evidence>
<keyword evidence="10" id="KW-0408">Iron</keyword>
<dbReference type="Gene3D" id="1.20.950.20">
    <property type="entry name" value="Transmembrane di-heme cytochromes, Chain C"/>
    <property type="match status" value="1"/>
</dbReference>
<feature type="transmembrane region" description="Helical" evidence="12">
    <location>
        <begin position="203"/>
        <end position="223"/>
    </location>
</feature>
<comment type="subcellular location">
    <subcellularLocation>
        <location evidence="1">Cell membrane</location>
        <topology evidence="1">Multi-pass membrane protein</topology>
    </subcellularLocation>
</comment>
<keyword evidence="3" id="KW-0813">Transport</keyword>
<evidence type="ECO:0000313" key="15">
    <source>
        <dbReference type="RefSeq" id="WP_028309979.1"/>
    </source>
</evidence>
<keyword evidence="14" id="KW-1185">Reference proteome</keyword>
<dbReference type="Pfam" id="PF01292">
    <property type="entry name" value="Ni_hydr_CYTB"/>
    <property type="match status" value="1"/>
</dbReference>
<dbReference type="InterPro" id="IPR051542">
    <property type="entry name" value="Hydrogenase_cytochrome"/>
</dbReference>
<evidence type="ECO:0000256" key="8">
    <source>
        <dbReference type="ARBA" id="ARBA00022982"/>
    </source>
</evidence>
<dbReference type="Proteomes" id="UP000675920">
    <property type="component" value="Unplaced"/>
</dbReference>
<keyword evidence="9 12" id="KW-1133">Transmembrane helix</keyword>
<dbReference type="InterPro" id="IPR011577">
    <property type="entry name" value="Cyt_b561_bac/Ni-Hgenase"/>
</dbReference>
<dbReference type="GO" id="GO:0009055">
    <property type="term" value="F:electron transfer activity"/>
    <property type="evidence" value="ECO:0007669"/>
    <property type="project" value="InterPro"/>
</dbReference>
<dbReference type="AlphaFoldDB" id="A0A8B6X0X4"/>
<evidence type="ECO:0000313" key="14">
    <source>
        <dbReference type="Proteomes" id="UP000675920"/>
    </source>
</evidence>
<evidence type="ECO:0000259" key="13">
    <source>
        <dbReference type="Pfam" id="PF01292"/>
    </source>
</evidence>
<proteinExistence type="inferred from homology"/>
<dbReference type="GO" id="GO:0005506">
    <property type="term" value="F:iron ion binding"/>
    <property type="evidence" value="ECO:0007669"/>
    <property type="project" value="InterPro"/>
</dbReference>
<dbReference type="OrthoDB" id="197262at2"/>
<keyword evidence="6 12" id="KW-0812">Transmembrane</keyword>
<feature type="transmembrane region" description="Helical" evidence="12">
    <location>
        <begin position="152"/>
        <end position="173"/>
    </location>
</feature>
<organism evidence="14 15">
    <name type="scientific">Derxia gummosa DSM 723</name>
    <dbReference type="NCBI Taxonomy" id="1121388"/>
    <lineage>
        <taxon>Bacteria</taxon>
        <taxon>Pseudomonadati</taxon>
        <taxon>Pseudomonadota</taxon>
        <taxon>Betaproteobacteria</taxon>
        <taxon>Burkholderiales</taxon>
        <taxon>Alcaligenaceae</taxon>
        <taxon>Derxia</taxon>
    </lineage>
</organism>
<evidence type="ECO:0000256" key="6">
    <source>
        <dbReference type="ARBA" id="ARBA00022692"/>
    </source>
</evidence>
<dbReference type="GO" id="GO:0005886">
    <property type="term" value="C:plasma membrane"/>
    <property type="evidence" value="ECO:0007669"/>
    <property type="project" value="UniProtKB-SubCell"/>
</dbReference>
<dbReference type="InterPro" id="IPR016174">
    <property type="entry name" value="Di-haem_cyt_TM"/>
</dbReference>
<keyword evidence="7" id="KW-0479">Metal-binding</keyword>
<dbReference type="PANTHER" id="PTHR30485">
    <property type="entry name" value="NI/FE-HYDROGENASE 1 B-TYPE CYTOCHROME SUBUNIT"/>
    <property type="match status" value="1"/>
</dbReference>
<dbReference type="PROSITE" id="PS00883">
    <property type="entry name" value="NI_HGENASE_CYTB_2"/>
    <property type="match status" value="1"/>
</dbReference>
<evidence type="ECO:0000256" key="2">
    <source>
        <dbReference type="ARBA" id="ARBA00008622"/>
    </source>
</evidence>
<name>A0A8B6X0X4_9BURK</name>
<dbReference type="RefSeq" id="WP_028309979.1">
    <property type="nucleotide sequence ID" value="NZ_AXWS01000004.1"/>
</dbReference>
<keyword evidence="8" id="KW-0249">Electron transport</keyword>
<dbReference type="PANTHER" id="PTHR30485:SF0">
    <property type="entry name" value="NI_FE-HYDROGENASE 1 B-TYPE CYTOCHROME SUBUNIT-RELATED"/>
    <property type="match status" value="1"/>
</dbReference>
<dbReference type="GO" id="GO:0020037">
    <property type="term" value="F:heme binding"/>
    <property type="evidence" value="ECO:0007669"/>
    <property type="project" value="TreeGrafter"/>
</dbReference>
<evidence type="ECO:0000256" key="10">
    <source>
        <dbReference type="ARBA" id="ARBA00023004"/>
    </source>
</evidence>
<evidence type="ECO:0000256" key="12">
    <source>
        <dbReference type="SAM" id="Phobius"/>
    </source>
</evidence>
<feature type="transmembrane region" description="Helical" evidence="12">
    <location>
        <begin position="82"/>
        <end position="101"/>
    </location>
</feature>
<dbReference type="PROSITE" id="PS00882">
    <property type="entry name" value="NI_HGENASE_CYTB_1"/>
    <property type="match status" value="1"/>
</dbReference>